<feature type="domain" description="C2H2-type" evidence="2">
    <location>
        <begin position="240"/>
        <end position="265"/>
    </location>
</feature>
<evidence type="ECO:0000313" key="4">
    <source>
        <dbReference type="Proteomes" id="UP001562425"/>
    </source>
</evidence>
<feature type="compositionally biased region" description="Low complexity" evidence="1">
    <location>
        <begin position="77"/>
        <end position="94"/>
    </location>
</feature>
<gene>
    <name evidence="3" type="ORF">pipiens_008376</name>
</gene>
<dbReference type="EMBL" id="JBEHCU010005618">
    <property type="protein sequence ID" value="KAL1399221.1"/>
    <property type="molecule type" value="Genomic_DNA"/>
</dbReference>
<feature type="region of interest" description="Disordered" evidence="1">
    <location>
        <begin position="24"/>
        <end position="55"/>
    </location>
</feature>
<evidence type="ECO:0000313" key="3">
    <source>
        <dbReference type="EMBL" id="KAL1399221.1"/>
    </source>
</evidence>
<feature type="domain" description="C2H2-type" evidence="2">
    <location>
        <begin position="467"/>
        <end position="490"/>
    </location>
</feature>
<proteinExistence type="predicted"/>
<dbReference type="Proteomes" id="UP001562425">
    <property type="component" value="Unassembled WGS sequence"/>
</dbReference>
<comment type="caution">
    <text evidence="3">The sequence shown here is derived from an EMBL/GenBank/DDBJ whole genome shotgun (WGS) entry which is preliminary data.</text>
</comment>
<feature type="compositionally biased region" description="Low complexity" evidence="1">
    <location>
        <begin position="162"/>
        <end position="185"/>
    </location>
</feature>
<evidence type="ECO:0000259" key="2">
    <source>
        <dbReference type="SMART" id="SM00355"/>
    </source>
</evidence>
<feature type="compositionally biased region" description="Polar residues" evidence="1">
    <location>
        <begin position="36"/>
        <end position="46"/>
    </location>
</feature>
<feature type="region of interest" description="Disordered" evidence="1">
    <location>
        <begin position="153"/>
        <end position="188"/>
    </location>
</feature>
<feature type="domain" description="C2H2-type" evidence="2">
    <location>
        <begin position="495"/>
        <end position="518"/>
    </location>
</feature>
<dbReference type="InterPro" id="IPR013087">
    <property type="entry name" value="Znf_C2H2_type"/>
</dbReference>
<accession>A0ABD1DHN1</accession>
<keyword evidence="4" id="KW-1185">Reference proteome</keyword>
<dbReference type="Gene3D" id="3.30.160.60">
    <property type="entry name" value="Classic Zinc Finger"/>
    <property type="match status" value="1"/>
</dbReference>
<name>A0ABD1DHN1_CULPP</name>
<dbReference type="AlphaFoldDB" id="A0ABD1DHN1"/>
<protein>
    <recommendedName>
        <fullName evidence="2">C2H2-type domain-containing protein</fullName>
    </recommendedName>
</protein>
<dbReference type="SMART" id="SM00355">
    <property type="entry name" value="ZnF_C2H2"/>
    <property type="match status" value="3"/>
</dbReference>
<sequence length="581" mass="63597">MIPFTAKSEPMDTYEIVNQPFTEDEEMPELPHLPRRTQNFAWSPSTRPGRRKSPSQLAQLPFTIKMEPGLQQDAITSSNSYESPMSSEPASSSEAQASIPVLQIQCVSGGVDLSAYATIVKQEKPGDEGCESDASDATVDLNLSGEQGRQCATDANQQNNNSSGGTTTPTGSESSGAGGATDAAGTSGGQAAGGVCRVKTEKPDCKPQLDATSYDFAELVLDSKRMQYVAYVERNSEALFLCILPGCKFITKIADSLSNHIAKKHSRVLWDGYCQECRSQITPADCPMTEEFQHLLTTHARRKTPPIGDSDGQCGAAGCCSCCIYRSERDSDSRNARRYAVAWGRVESSPLMPILPQPVPVQAFTSPMILQSGATISPAPVALNQLFTPTHTIPAQIRPITATVGPNISVTPVIRAPTTLQAGPQRTVRLKPWTNMVTTKSQEHRREMLEEISLHCLFKCILRKCWLECAYCDLIAPNSADLLVHIDTEHANCGFQCNMCFYRSRDPTNVVVHQKDHHPSSDIPKKILIMPDNLKSFGDAEWRSMQASLRQHVLPLHCTSKYEYQPLIILFDLFELGGGLG</sequence>
<organism evidence="3 4">
    <name type="scientific">Culex pipiens pipiens</name>
    <name type="common">Northern house mosquito</name>
    <dbReference type="NCBI Taxonomy" id="38569"/>
    <lineage>
        <taxon>Eukaryota</taxon>
        <taxon>Metazoa</taxon>
        <taxon>Ecdysozoa</taxon>
        <taxon>Arthropoda</taxon>
        <taxon>Hexapoda</taxon>
        <taxon>Insecta</taxon>
        <taxon>Pterygota</taxon>
        <taxon>Neoptera</taxon>
        <taxon>Endopterygota</taxon>
        <taxon>Diptera</taxon>
        <taxon>Nematocera</taxon>
        <taxon>Culicoidea</taxon>
        <taxon>Culicidae</taxon>
        <taxon>Culicinae</taxon>
        <taxon>Culicini</taxon>
        <taxon>Culex</taxon>
        <taxon>Culex</taxon>
    </lineage>
</organism>
<reference evidence="3 4" key="1">
    <citation type="submission" date="2024-05" db="EMBL/GenBank/DDBJ databases">
        <title>Culex pipiens pipiens assembly and annotation.</title>
        <authorList>
            <person name="Alout H."/>
            <person name="Durand T."/>
        </authorList>
    </citation>
    <scope>NUCLEOTIDE SEQUENCE [LARGE SCALE GENOMIC DNA]</scope>
    <source>
        <strain evidence="3">HA-2024</strain>
        <tissue evidence="3">Whole body</tissue>
    </source>
</reference>
<feature type="region of interest" description="Disordered" evidence="1">
    <location>
        <begin position="69"/>
        <end position="94"/>
    </location>
</feature>
<evidence type="ECO:0000256" key="1">
    <source>
        <dbReference type="SAM" id="MobiDB-lite"/>
    </source>
</evidence>